<comment type="caution">
    <text evidence="2">The sequence shown here is derived from an EMBL/GenBank/DDBJ whole genome shotgun (WGS) entry which is preliminary data.</text>
</comment>
<evidence type="ECO:0000256" key="1">
    <source>
        <dbReference type="SAM" id="MobiDB-lite"/>
    </source>
</evidence>
<evidence type="ECO:0000313" key="2">
    <source>
        <dbReference type="EMBL" id="KAL2036552.1"/>
    </source>
</evidence>
<sequence length="273" mass="31045">MIHTAIKDYETGAKKVQYFQAGGLSKAYEDIRRAWQELKPIYQALIPEFLMKKITTQVGADSEEEEECSREIIRDSSDDDSDDHQFNKAIIIAPRTSALLRRIYSDSPRVPSSSHCGKDAAPEIDHEDNVLGLLSVGSVNKDSTRVMNKTLGSNMRTESPRRPTMSPLTPVGMESNSVSEDAALRMYDDGLIKTLGAKEFILRFEEAESKETSKLTYSRFKNKYKVEQGERTWYDNNMFNDSKGYSRFLEQAVLKRIITVERGTDDDFQSPSR</sequence>
<feature type="region of interest" description="Disordered" evidence="1">
    <location>
        <begin position="153"/>
        <end position="175"/>
    </location>
</feature>
<evidence type="ECO:0000313" key="3">
    <source>
        <dbReference type="Proteomes" id="UP001590950"/>
    </source>
</evidence>
<reference evidence="2 3" key="1">
    <citation type="submission" date="2024-09" db="EMBL/GenBank/DDBJ databases">
        <title>Rethinking Asexuality: The Enigmatic Case of Functional Sexual Genes in Lepraria (Stereocaulaceae).</title>
        <authorList>
            <person name="Doellman M."/>
            <person name="Sun Y."/>
            <person name="Barcenas-Pena A."/>
            <person name="Lumbsch H.T."/>
            <person name="Grewe F."/>
        </authorList>
    </citation>
    <scope>NUCLEOTIDE SEQUENCE [LARGE SCALE GENOMIC DNA]</scope>
    <source>
        <strain evidence="2 3">Mercado 3170</strain>
    </source>
</reference>
<dbReference type="EMBL" id="JBEFKJ010000069">
    <property type="protein sequence ID" value="KAL2036552.1"/>
    <property type="molecule type" value="Genomic_DNA"/>
</dbReference>
<dbReference type="Proteomes" id="UP001590950">
    <property type="component" value="Unassembled WGS sequence"/>
</dbReference>
<name>A0ABR3ZT14_9LECA</name>
<protein>
    <submittedName>
        <fullName evidence="2">Uncharacterized protein</fullName>
    </submittedName>
</protein>
<gene>
    <name evidence="2" type="ORF">N7G274_010737</name>
</gene>
<accession>A0ABR3ZT14</accession>
<feature type="region of interest" description="Disordered" evidence="1">
    <location>
        <begin position="60"/>
        <end position="83"/>
    </location>
</feature>
<keyword evidence="3" id="KW-1185">Reference proteome</keyword>
<proteinExistence type="predicted"/>
<organism evidence="2 3">
    <name type="scientific">Stereocaulon virgatum</name>
    <dbReference type="NCBI Taxonomy" id="373712"/>
    <lineage>
        <taxon>Eukaryota</taxon>
        <taxon>Fungi</taxon>
        <taxon>Dikarya</taxon>
        <taxon>Ascomycota</taxon>
        <taxon>Pezizomycotina</taxon>
        <taxon>Lecanoromycetes</taxon>
        <taxon>OSLEUM clade</taxon>
        <taxon>Lecanoromycetidae</taxon>
        <taxon>Lecanorales</taxon>
        <taxon>Lecanorineae</taxon>
        <taxon>Stereocaulaceae</taxon>
        <taxon>Stereocaulon</taxon>
    </lineage>
</organism>